<feature type="transmembrane region" description="Helical" evidence="15">
    <location>
        <begin position="430"/>
        <end position="458"/>
    </location>
</feature>
<dbReference type="AlphaFoldDB" id="A0A023B8I1"/>
<dbReference type="InterPro" id="IPR003663">
    <property type="entry name" value="Sugar/inositol_transpt"/>
</dbReference>
<evidence type="ECO:0000256" key="11">
    <source>
        <dbReference type="ARBA" id="ARBA00044668"/>
    </source>
</evidence>
<reference evidence="17" key="1">
    <citation type="submission" date="2013-12" db="EMBL/GenBank/DDBJ databases">
        <authorList>
            <person name="Omoto C.K."/>
            <person name="Sibley D."/>
            <person name="Venepally P."/>
            <person name="Hadjithomas M."/>
            <person name="Karamycheva S."/>
            <person name="Brunk B."/>
            <person name="Roos D."/>
            <person name="Caler E."/>
            <person name="Lorenzi H."/>
        </authorList>
    </citation>
    <scope>NUCLEOTIDE SEQUENCE</scope>
</reference>
<evidence type="ECO:0000256" key="9">
    <source>
        <dbReference type="ARBA" id="ARBA00044656"/>
    </source>
</evidence>
<feature type="transmembrane region" description="Helical" evidence="15">
    <location>
        <begin position="470"/>
        <end position="492"/>
    </location>
</feature>
<dbReference type="Proteomes" id="UP000019763">
    <property type="component" value="Unassembled WGS sequence"/>
</dbReference>
<comment type="catalytic activity">
    <reaction evidence="8">
        <text>D-glucose(out) = D-glucose(in)</text>
        <dbReference type="Rhea" id="RHEA:60376"/>
        <dbReference type="ChEBI" id="CHEBI:4167"/>
    </reaction>
    <physiologicalReaction direction="left-to-right" evidence="8">
        <dbReference type="Rhea" id="RHEA:60377"/>
    </physiologicalReaction>
</comment>
<dbReference type="Gene3D" id="1.20.1250.20">
    <property type="entry name" value="MFS general substrate transporter like domains"/>
    <property type="match status" value="1"/>
</dbReference>
<feature type="transmembrane region" description="Helical" evidence="15">
    <location>
        <begin position="334"/>
        <end position="354"/>
    </location>
</feature>
<name>A0A023B8I1_GRENI</name>
<keyword evidence="17" id="KW-0762">Sugar transport</keyword>
<comment type="catalytic activity">
    <reaction evidence="12">
        <text>D-fructose(out) = D-fructose(in)</text>
        <dbReference type="Rhea" id="RHEA:60372"/>
        <dbReference type="ChEBI" id="CHEBI:37721"/>
    </reaction>
    <physiologicalReaction direction="left-to-right" evidence="12">
        <dbReference type="Rhea" id="RHEA:60373"/>
    </physiologicalReaction>
</comment>
<dbReference type="InterPro" id="IPR036259">
    <property type="entry name" value="MFS_trans_sf"/>
</dbReference>
<comment type="catalytic activity">
    <reaction evidence="7">
        <text>D-galactose(in) = D-galactose(out)</text>
        <dbReference type="Rhea" id="RHEA:34915"/>
        <dbReference type="ChEBI" id="CHEBI:4139"/>
    </reaction>
    <physiologicalReaction direction="right-to-left" evidence="7">
        <dbReference type="Rhea" id="RHEA:34917"/>
    </physiologicalReaction>
</comment>
<comment type="caution">
    <text evidence="17">The sequence shown here is derived from an EMBL/GenBank/DDBJ whole genome shotgun (WGS) entry which is preliminary data.</text>
</comment>
<evidence type="ECO:0000256" key="5">
    <source>
        <dbReference type="ARBA" id="ARBA00022989"/>
    </source>
</evidence>
<organism evidence="17 18">
    <name type="scientific">Gregarina niphandrodes</name>
    <name type="common">Septate eugregarine</name>
    <dbReference type="NCBI Taxonomy" id="110365"/>
    <lineage>
        <taxon>Eukaryota</taxon>
        <taxon>Sar</taxon>
        <taxon>Alveolata</taxon>
        <taxon>Apicomplexa</taxon>
        <taxon>Conoidasida</taxon>
        <taxon>Gregarinasina</taxon>
        <taxon>Eugregarinorida</taxon>
        <taxon>Gregarinidae</taxon>
        <taxon>Gregarina</taxon>
    </lineage>
</organism>
<evidence type="ECO:0000256" key="4">
    <source>
        <dbReference type="ARBA" id="ARBA00022692"/>
    </source>
</evidence>
<feature type="transmembrane region" description="Helical" evidence="15">
    <location>
        <begin position="50"/>
        <end position="77"/>
    </location>
</feature>
<evidence type="ECO:0000256" key="3">
    <source>
        <dbReference type="ARBA" id="ARBA00011738"/>
    </source>
</evidence>
<feature type="transmembrane region" description="Helical" evidence="15">
    <location>
        <begin position="244"/>
        <end position="270"/>
    </location>
</feature>
<feature type="transmembrane region" description="Helical" evidence="15">
    <location>
        <begin position="374"/>
        <end position="394"/>
    </location>
</feature>
<comment type="catalytic activity">
    <reaction evidence="9">
        <text>D-xylose(out) = D-xylose(in)</text>
        <dbReference type="Rhea" id="RHEA:78427"/>
        <dbReference type="ChEBI" id="CHEBI:53455"/>
    </reaction>
    <physiologicalReaction direction="left-to-right" evidence="9">
        <dbReference type="Rhea" id="RHEA:78428"/>
    </physiologicalReaction>
</comment>
<evidence type="ECO:0000256" key="15">
    <source>
        <dbReference type="SAM" id="Phobius"/>
    </source>
</evidence>
<dbReference type="PANTHER" id="PTHR48022">
    <property type="entry name" value="PLASTIDIC GLUCOSE TRANSPORTER 4"/>
    <property type="match status" value="1"/>
</dbReference>
<evidence type="ECO:0000256" key="7">
    <source>
        <dbReference type="ARBA" id="ARBA00044637"/>
    </source>
</evidence>
<keyword evidence="5 15" id="KW-1133">Transmembrane helix</keyword>
<evidence type="ECO:0000256" key="14">
    <source>
        <dbReference type="SAM" id="Coils"/>
    </source>
</evidence>
<evidence type="ECO:0000256" key="2">
    <source>
        <dbReference type="ARBA" id="ARBA00010992"/>
    </source>
</evidence>
<dbReference type="PROSITE" id="PS50850">
    <property type="entry name" value="MFS"/>
    <property type="match status" value="1"/>
</dbReference>
<keyword evidence="18" id="KW-1185">Reference proteome</keyword>
<dbReference type="eggNOG" id="KOG0254">
    <property type="taxonomic scope" value="Eukaryota"/>
</dbReference>
<evidence type="ECO:0000313" key="18">
    <source>
        <dbReference type="Proteomes" id="UP000019763"/>
    </source>
</evidence>
<accession>A0A023B8I1</accession>
<sequence>MTSVPSVIEKEDAIPQDRIVLEDPEDQCTVDWSSPFKTCWCGCFNFMMQLILVAACGSFLFGFNLSLLNTAIGHIAWELEWCDWRGGTEDVTDCTAYKNYSAFISTAVFIGAAIGSMTGGVFMAFGRRGMMLLSMAVFVFGIVSSCCANSFSALLWARLVCGYAVGLVSVCCPCYMSEITPPAVRGKYGVFHQLFVTVGILVGTLIGLPIALKCPIPSLSDQPAVNINGKVVRPIPDIEVFAKVWWRVMLGIGIIPVIFTAYLLGFVYTFETPYYYVEKGQIRDAEELLKKITKKSDVTEELTEIRQNVDEAMRAQEAGMTLGQAWKSRSDYRWVIFIGCLLSAFQQLGGINVFIASSNKLFQDAGLSGKWPTIMSNIMNLVNCVMTLPAVPLIERLGRRTLMIIGTVGMTIAVGPAAICYLALKDGSKVTQWLAIIGCIVFIIFFAATYGPVLWVYLFEIYPIEIKGSAAGAATAVNWIAGIIMVFVTAYLDNKESYMIFFIMCGVSAVIVFLWMKETKGRQLGDSPFIKN</sequence>
<keyword evidence="6 15" id="KW-0472">Membrane</keyword>
<evidence type="ECO:0000313" key="17">
    <source>
        <dbReference type="EMBL" id="EZG68926.1"/>
    </source>
</evidence>
<evidence type="ECO:0000259" key="16">
    <source>
        <dbReference type="PROSITE" id="PS50850"/>
    </source>
</evidence>
<comment type="catalytic activity">
    <reaction evidence="11">
        <text>D-glucosamine(out) = D-glucosamine(in)</text>
        <dbReference type="Rhea" id="RHEA:78423"/>
        <dbReference type="ChEBI" id="CHEBI:58723"/>
    </reaction>
    <physiologicalReaction direction="left-to-right" evidence="11">
        <dbReference type="Rhea" id="RHEA:78424"/>
    </physiologicalReaction>
</comment>
<evidence type="ECO:0000256" key="12">
    <source>
        <dbReference type="ARBA" id="ARBA00044710"/>
    </source>
</evidence>
<feature type="transmembrane region" description="Helical" evidence="15">
    <location>
        <begin position="401"/>
        <end position="424"/>
    </location>
</feature>
<protein>
    <recommendedName>
        <fullName evidence="13">Hexose transporter 1</fullName>
    </recommendedName>
</protein>
<dbReference type="PRINTS" id="PR00171">
    <property type="entry name" value="SUGRTRNSPORT"/>
</dbReference>
<dbReference type="SUPFAM" id="SSF103473">
    <property type="entry name" value="MFS general substrate transporter"/>
    <property type="match status" value="1"/>
</dbReference>
<comment type="subunit">
    <text evidence="3">Homodimer.</text>
</comment>
<dbReference type="PROSITE" id="PS00216">
    <property type="entry name" value="SUGAR_TRANSPORT_1"/>
    <property type="match status" value="1"/>
</dbReference>
<evidence type="ECO:0000256" key="1">
    <source>
        <dbReference type="ARBA" id="ARBA00004141"/>
    </source>
</evidence>
<dbReference type="OrthoDB" id="6612291at2759"/>
<dbReference type="GeneID" id="22912220"/>
<dbReference type="RefSeq" id="XP_011134517.1">
    <property type="nucleotide sequence ID" value="XM_011136215.1"/>
</dbReference>
<dbReference type="Pfam" id="PF00083">
    <property type="entry name" value="Sugar_tr"/>
    <property type="match status" value="1"/>
</dbReference>
<dbReference type="OMA" id="WAITASF"/>
<evidence type="ECO:0000256" key="6">
    <source>
        <dbReference type="ARBA" id="ARBA00023136"/>
    </source>
</evidence>
<feature type="coiled-coil region" evidence="14">
    <location>
        <begin position="282"/>
        <end position="315"/>
    </location>
</feature>
<dbReference type="EMBL" id="AFNH02000460">
    <property type="protein sequence ID" value="EZG68926.1"/>
    <property type="molecule type" value="Genomic_DNA"/>
</dbReference>
<dbReference type="InterPro" id="IPR005829">
    <property type="entry name" value="Sugar_transporter_CS"/>
</dbReference>
<gene>
    <name evidence="17" type="ORF">GNI_060640</name>
</gene>
<proteinExistence type="inferred from homology"/>
<evidence type="ECO:0000256" key="10">
    <source>
        <dbReference type="ARBA" id="ARBA00044662"/>
    </source>
</evidence>
<feature type="transmembrane region" description="Helical" evidence="15">
    <location>
        <begin position="100"/>
        <end position="125"/>
    </location>
</feature>
<dbReference type="VEuPathDB" id="CryptoDB:GNI_060640"/>
<dbReference type="InterPro" id="IPR050360">
    <property type="entry name" value="MFS_Sugar_Transporters"/>
</dbReference>
<keyword evidence="4 15" id="KW-0812">Transmembrane</keyword>
<dbReference type="GO" id="GO:0005351">
    <property type="term" value="F:carbohydrate:proton symporter activity"/>
    <property type="evidence" value="ECO:0007669"/>
    <property type="project" value="TreeGrafter"/>
</dbReference>
<feature type="transmembrane region" description="Helical" evidence="15">
    <location>
        <begin position="132"/>
        <end position="151"/>
    </location>
</feature>
<dbReference type="InterPro" id="IPR005828">
    <property type="entry name" value="MFS_sugar_transport-like"/>
</dbReference>
<keyword evidence="17" id="KW-0813">Transport</keyword>
<comment type="similarity">
    <text evidence="2">Belongs to the major facilitator superfamily. Sugar transporter (TC 2.A.1.1) family.</text>
</comment>
<dbReference type="InterPro" id="IPR020846">
    <property type="entry name" value="MFS_dom"/>
</dbReference>
<feature type="domain" description="Major facilitator superfamily (MFS) profile" evidence="16">
    <location>
        <begin position="50"/>
        <end position="520"/>
    </location>
</feature>
<evidence type="ECO:0000256" key="13">
    <source>
        <dbReference type="ARBA" id="ARBA00044780"/>
    </source>
</evidence>
<evidence type="ECO:0000256" key="8">
    <source>
        <dbReference type="ARBA" id="ARBA00044648"/>
    </source>
</evidence>
<dbReference type="GO" id="GO:0016020">
    <property type="term" value="C:membrane"/>
    <property type="evidence" value="ECO:0007669"/>
    <property type="project" value="UniProtKB-SubCell"/>
</dbReference>
<dbReference type="PANTHER" id="PTHR48022:SF2">
    <property type="entry name" value="PLASTIDIC GLUCOSE TRANSPORTER 4"/>
    <property type="match status" value="1"/>
</dbReference>
<keyword evidence="14" id="KW-0175">Coiled coil</keyword>
<feature type="transmembrane region" description="Helical" evidence="15">
    <location>
        <begin position="188"/>
        <end position="212"/>
    </location>
</feature>
<comment type="catalytic activity">
    <reaction evidence="10">
        <text>D-mannose(out) = D-mannose(in)</text>
        <dbReference type="Rhea" id="RHEA:78391"/>
        <dbReference type="ChEBI" id="CHEBI:4208"/>
    </reaction>
    <physiologicalReaction direction="left-to-right" evidence="10">
        <dbReference type="Rhea" id="RHEA:78392"/>
    </physiologicalReaction>
</comment>
<comment type="subcellular location">
    <subcellularLocation>
        <location evidence="1">Membrane</location>
        <topology evidence="1">Multi-pass membrane protein</topology>
    </subcellularLocation>
</comment>
<feature type="transmembrane region" description="Helical" evidence="15">
    <location>
        <begin position="498"/>
        <end position="516"/>
    </location>
</feature>